<keyword evidence="5" id="KW-1185">Reference proteome</keyword>
<keyword evidence="2" id="KW-1133">Transmembrane helix</keyword>
<protein>
    <submittedName>
        <fullName evidence="4">Putative Antistasin family-like protein</fullName>
    </submittedName>
</protein>
<dbReference type="GO" id="GO:0005886">
    <property type="term" value="C:plasma membrane"/>
    <property type="evidence" value="ECO:0007669"/>
    <property type="project" value="TreeGrafter"/>
</dbReference>
<feature type="region of interest" description="Disordered" evidence="1">
    <location>
        <begin position="318"/>
        <end position="370"/>
    </location>
</feature>
<dbReference type="EMBL" id="JAHLQT010003055">
    <property type="protein sequence ID" value="KAG7176572.1"/>
    <property type="molecule type" value="Genomic_DNA"/>
</dbReference>
<organism evidence="4 5">
    <name type="scientific">Homarus americanus</name>
    <name type="common">American lobster</name>
    <dbReference type="NCBI Taxonomy" id="6706"/>
    <lineage>
        <taxon>Eukaryota</taxon>
        <taxon>Metazoa</taxon>
        <taxon>Ecdysozoa</taxon>
        <taxon>Arthropoda</taxon>
        <taxon>Crustacea</taxon>
        <taxon>Multicrustacea</taxon>
        <taxon>Malacostraca</taxon>
        <taxon>Eumalacostraca</taxon>
        <taxon>Eucarida</taxon>
        <taxon>Decapoda</taxon>
        <taxon>Pleocyemata</taxon>
        <taxon>Astacidea</taxon>
        <taxon>Nephropoidea</taxon>
        <taxon>Nephropidae</taxon>
        <taxon>Homarus</taxon>
    </lineage>
</organism>
<dbReference type="GO" id="GO:0004867">
    <property type="term" value="F:serine-type endopeptidase inhibitor activity"/>
    <property type="evidence" value="ECO:0007669"/>
    <property type="project" value="InterPro"/>
</dbReference>
<comment type="caution">
    <text evidence="4">The sequence shown here is derived from an EMBL/GenBank/DDBJ whole genome shotgun (WGS) entry which is preliminary data.</text>
</comment>
<feature type="transmembrane region" description="Helical" evidence="2">
    <location>
        <begin position="379"/>
        <end position="403"/>
    </location>
</feature>
<dbReference type="PROSITE" id="PS50184">
    <property type="entry name" value="VWFC_2"/>
    <property type="match status" value="1"/>
</dbReference>
<dbReference type="Pfam" id="PF02822">
    <property type="entry name" value="Antistasin"/>
    <property type="match status" value="1"/>
</dbReference>
<accession>A0A8J5NBG1</accession>
<feature type="compositionally biased region" description="Basic and acidic residues" evidence="1">
    <location>
        <begin position="127"/>
        <end position="139"/>
    </location>
</feature>
<feature type="compositionally biased region" description="Polar residues" evidence="1">
    <location>
        <begin position="321"/>
        <end position="332"/>
    </location>
</feature>
<proteinExistence type="predicted"/>
<dbReference type="PANTHER" id="PTHR46439">
    <property type="entry name" value="CYSTEINE-RICH MOTOR NEURON 1 PROTEIN"/>
    <property type="match status" value="1"/>
</dbReference>
<evidence type="ECO:0000256" key="2">
    <source>
        <dbReference type="SAM" id="Phobius"/>
    </source>
</evidence>
<reference evidence="4" key="1">
    <citation type="journal article" date="2021" name="Sci. Adv.">
        <title>The American lobster genome reveals insights on longevity, neural, and immune adaptations.</title>
        <authorList>
            <person name="Polinski J.M."/>
            <person name="Zimin A.V."/>
            <person name="Clark K.F."/>
            <person name="Kohn A.B."/>
            <person name="Sadowski N."/>
            <person name="Timp W."/>
            <person name="Ptitsyn A."/>
            <person name="Khanna P."/>
            <person name="Romanova D.Y."/>
            <person name="Williams P."/>
            <person name="Greenwood S.J."/>
            <person name="Moroz L.L."/>
            <person name="Walt D.R."/>
            <person name="Bodnar A.G."/>
        </authorList>
    </citation>
    <scope>NUCLEOTIDE SEQUENCE</scope>
    <source>
        <strain evidence="4">GMGI-L3</strain>
    </source>
</reference>
<dbReference type="Proteomes" id="UP000747542">
    <property type="component" value="Unassembled WGS sequence"/>
</dbReference>
<feature type="region of interest" description="Disordered" evidence="1">
    <location>
        <begin position="115"/>
        <end position="140"/>
    </location>
</feature>
<feature type="domain" description="VWFC" evidence="3">
    <location>
        <begin position="246"/>
        <end position="311"/>
    </location>
</feature>
<dbReference type="PANTHER" id="PTHR46439:SF1">
    <property type="entry name" value="CYSTEINE-RICH MOTOR NEURON 1 PROTEIN"/>
    <property type="match status" value="1"/>
</dbReference>
<evidence type="ECO:0000259" key="3">
    <source>
        <dbReference type="PROSITE" id="PS50184"/>
    </source>
</evidence>
<dbReference type="InterPro" id="IPR001007">
    <property type="entry name" value="VWF_dom"/>
</dbReference>
<feature type="compositionally biased region" description="Polar residues" evidence="1">
    <location>
        <begin position="359"/>
        <end position="370"/>
    </location>
</feature>
<dbReference type="AlphaFoldDB" id="A0A8J5NBG1"/>
<evidence type="ECO:0000313" key="5">
    <source>
        <dbReference type="Proteomes" id="UP000747542"/>
    </source>
</evidence>
<keyword evidence="2" id="KW-0812">Transmembrane</keyword>
<dbReference type="InterPro" id="IPR004094">
    <property type="entry name" value="Antistasin-like"/>
</dbReference>
<dbReference type="SUPFAM" id="SSF57603">
    <property type="entry name" value="FnI-like domain"/>
    <property type="match status" value="1"/>
</dbReference>
<evidence type="ECO:0000256" key="1">
    <source>
        <dbReference type="SAM" id="MobiDB-lite"/>
    </source>
</evidence>
<sequence>MATGKGWWRLRARAGELTERDVIRERFEDCPLYVFGELRTIKRHGETWLNDGSACETCECVDGLKRCYYHYCNAGLTEGFMTPPSDRPFLDDEDLIDFQEGSGQLPDDYYKILHELEGPGPQESGQENEKDQRDNETHHPITPGFCSPPCHKTCPQGYKMDEVRGCQRCKCYKCPSMRGCHLHCPGGLALDHHGCRTCHCQSPKLAVFTTSHDDDFVVEDGMGVGVSSSVYVTTQTDPPCNTTRVSGCSDGHRMYPVGARWGRGPCVSCSCVAPGYTQCNVTQCPRVPCPSHQDDLAALHQAAHPCCPPCTDMESEGHANKNLQNDGQSSSLVPKDHLSATYPHSHTPTPDDLSHHRTANSGASDGTTKSAVQTSPVEWSQLCLIIVPLAVFLLVAALGFHYWRRYHRDKYDINVYRPAETEKLRPVKTADDQLHIRHV</sequence>
<evidence type="ECO:0000313" key="4">
    <source>
        <dbReference type="EMBL" id="KAG7176572.1"/>
    </source>
</evidence>
<dbReference type="Gene3D" id="2.10.22.10">
    <property type="entry name" value="Antistasin, domain 1"/>
    <property type="match status" value="1"/>
</dbReference>
<name>A0A8J5NBG1_HOMAM</name>
<dbReference type="InterPro" id="IPR052624">
    <property type="entry name" value="CRIM1"/>
</dbReference>
<keyword evidence="2" id="KW-0472">Membrane</keyword>
<gene>
    <name evidence="4" type="ORF">Hamer_G015371</name>
</gene>